<reference evidence="4" key="2">
    <citation type="submission" date="2020-09" db="EMBL/GenBank/DDBJ databases">
        <authorList>
            <person name="Sun Q."/>
            <person name="Sedlacek I."/>
        </authorList>
    </citation>
    <scope>NUCLEOTIDE SEQUENCE</scope>
    <source>
        <strain evidence="4">CCM 8711</strain>
    </source>
</reference>
<dbReference type="Proteomes" id="UP000662074">
    <property type="component" value="Unassembled WGS sequence"/>
</dbReference>
<evidence type="ECO:0000313" key="4">
    <source>
        <dbReference type="EMBL" id="GGI52111.1"/>
    </source>
</evidence>
<keyword evidence="5" id="KW-1185">Reference proteome</keyword>
<dbReference type="InterPro" id="IPR029058">
    <property type="entry name" value="AB_hydrolase_fold"/>
</dbReference>
<evidence type="ECO:0000256" key="2">
    <source>
        <dbReference type="SAM" id="SignalP"/>
    </source>
</evidence>
<dbReference type="RefSeq" id="WP_188418222.1">
    <property type="nucleotide sequence ID" value="NZ_BMDO01000010.1"/>
</dbReference>
<comment type="caution">
    <text evidence="4">The sequence shown here is derived from an EMBL/GenBank/DDBJ whole genome shotgun (WGS) entry which is preliminary data.</text>
</comment>
<gene>
    <name evidence="4" type="ORF">GCM10011425_33230</name>
</gene>
<dbReference type="PANTHER" id="PTHR48081">
    <property type="entry name" value="AB HYDROLASE SUPERFAMILY PROTEIN C4A8.06C"/>
    <property type="match status" value="1"/>
</dbReference>
<name>A0A917JBD9_9SPHI</name>
<dbReference type="Gene3D" id="3.40.50.1820">
    <property type="entry name" value="alpha/beta hydrolase"/>
    <property type="match status" value="1"/>
</dbReference>
<keyword evidence="1" id="KW-0378">Hydrolase</keyword>
<feature type="chain" id="PRO_5037226305" description="BD-FAE-like domain-containing protein" evidence="2">
    <location>
        <begin position="23"/>
        <end position="301"/>
    </location>
</feature>
<evidence type="ECO:0000256" key="1">
    <source>
        <dbReference type="ARBA" id="ARBA00022801"/>
    </source>
</evidence>
<evidence type="ECO:0000313" key="5">
    <source>
        <dbReference type="Proteomes" id="UP000662074"/>
    </source>
</evidence>
<feature type="domain" description="BD-FAE-like" evidence="3">
    <location>
        <begin position="62"/>
        <end position="260"/>
    </location>
</feature>
<evidence type="ECO:0000259" key="3">
    <source>
        <dbReference type="Pfam" id="PF20434"/>
    </source>
</evidence>
<dbReference type="SUPFAM" id="SSF53474">
    <property type="entry name" value="alpha/beta-Hydrolases"/>
    <property type="match status" value="1"/>
</dbReference>
<dbReference type="PANTHER" id="PTHR48081:SF6">
    <property type="entry name" value="PEPTIDASE S9 PROLYL OLIGOPEPTIDASE CATALYTIC DOMAIN-CONTAINING PROTEIN"/>
    <property type="match status" value="1"/>
</dbReference>
<dbReference type="InterPro" id="IPR050300">
    <property type="entry name" value="GDXG_lipolytic_enzyme"/>
</dbReference>
<sequence length="301" mass="33100">MKIRITTFIGALTIVMSLQVKAQDTLALYSGPVPNSRQGKPNPLPGKLSPGLIYRVIRPSVEIYRPESGTANGAAVLICPGGSYKVLVFAGEGVATAKAFAKRGITAFVLKYRLPDDSLMMDKTIGPLQDAQQAIKLIRENAAKWNLDVHKIGVVGFSAGGHLASTLATHYSHPVIQNTNNTNLRPDFAVLVYPVISMQDKLTHADSRRNLLGDHPSAQVIDLYSNELQVDANTPPTYLTHTGDDQVVDVDNSIVFYEKLRQQKVPAELHLFAKGGHGFIFGMPDWSVPLFDWMKRNKWIN</sequence>
<keyword evidence="2" id="KW-0732">Signal</keyword>
<dbReference type="InterPro" id="IPR049492">
    <property type="entry name" value="BD-FAE-like_dom"/>
</dbReference>
<dbReference type="AlphaFoldDB" id="A0A917JBD9"/>
<reference evidence="4" key="1">
    <citation type="journal article" date="2014" name="Int. J. Syst. Evol. Microbiol.">
        <title>Complete genome sequence of Corynebacterium casei LMG S-19264T (=DSM 44701T), isolated from a smear-ripened cheese.</title>
        <authorList>
            <consortium name="US DOE Joint Genome Institute (JGI-PGF)"/>
            <person name="Walter F."/>
            <person name="Albersmeier A."/>
            <person name="Kalinowski J."/>
            <person name="Ruckert C."/>
        </authorList>
    </citation>
    <scope>NUCLEOTIDE SEQUENCE</scope>
    <source>
        <strain evidence="4">CCM 8711</strain>
    </source>
</reference>
<dbReference type="Pfam" id="PF20434">
    <property type="entry name" value="BD-FAE"/>
    <property type="match status" value="1"/>
</dbReference>
<accession>A0A917JBD9</accession>
<dbReference type="EMBL" id="BMDO01000010">
    <property type="protein sequence ID" value="GGI52111.1"/>
    <property type="molecule type" value="Genomic_DNA"/>
</dbReference>
<organism evidence="4 5">
    <name type="scientific">Mucilaginibacter galii</name>
    <dbReference type="NCBI Taxonomy" id="2005073"/>
    <lineage>
        <taxon>Bacteria</taxon>
        <taxon>Pseudomonadati</taxon>
        <taxon>Bacteroidota</taxon>
        <taxon>Sphingobacteriia</taxon>
        <taxon>Sphingobacteriales</taxon>
        <taxon>Sphingobacteriaceae</taxon>
        <taxon>Mucilaginibacter</taxon>
    </lineage>
</organism>
<dbReference type="GO" id="GO:0016787">
    <property type="term" value="F:hydrolase activity"/>
    <property type="evidence" value="ECO:0007669"/>
    <property type="project" value="UniProtKB-KW"/>
</dbReference>
<proteinExistence type="predicted"/>
<feature type="signal peptide" evidence="2">
    <location>
        <begin position="1"/>
        <end position="22"/>
    </location>
</feature>
<protein>
    <recommendedName>
        <fullName evidence="3">BD-FAE-like domain-containing protein</fullName>
    </recommendedName>
</protein>